<dbReference type="Proteomes" id="UP000269208">
    <property type="component" value="Chromosome"/>
</dbReference>
<reference evidence="1 2" key="1">
    <citation type="submission" date="2018-12" db="EMBL/GenBank/DDBJ databases">
        <authorList>
            <consortium name="Pathogen Informatics"/>
        </authorList>
    </citation>
    <scope>NUCLEOTIDE SEQUENCE [LARGE SCALE GENOMIC DNA]</scope>
    <source>
        <strain evidence="1 2">NCTC6754</strain>
    </source>
</reference>
<accession>A0A3S4IFM5</accession>
<dbReference type="AlphaFoldDB" id="A0A3S4IFM5"/>
<evidence type="ECO:0000313" key="2">
    <source>
        <dbReference type="Proteomes" id="UP000269208"/>
    </source>
</evidence>
<name>A0A3S4IFM5_SALET</name>
<gene>
    <name evidence="1" type="ORF">NCTC6754_02363</name>
</gene>
<dbReference type="EMBL" id="LR134190">
    <property type="protein sequence ID" value="VEB52708.1"/>
    <property type="molecule type" value="Genomic_DNA"/>
</dbReference>
<sequence>MFIVQQTCTKKEPSGSFEKFYRLPLPGGGARASPLAQSNRPDRRCAPLRSPAVHHRYRIAPRGRFPAHKPRSASFSAWLAFCSTKEDGHTLLAQLLNGVEDLLDDDRRQPQRPVHPAAIASAGSSARGQSPASCCSPPDMVPARWIRRFMQARKQLVHPFDTLLKPIALGKKTAHRQVLFYRHPREDAPPFRHYRHRFTA</sequence>
<organism evidence="1 2">
    <name type="scientific">Salmonella enterica I</name>
    <dbReference type="NCBI Taxonomy" id="59201"/>
    <lineage>
        <taxon>Bacteria</taxon>
        <taxon>Pseudomonadati</taxon>
        <taxon>Pseudomonadota</taxon>
        <taxon>Gammaproteobacteria</taxon>
        <taxon>Enterobacterales</taxon>
        <taxon>Enterobacteriaceae</taxon>
        <taxon>Salmonella</taxon>
    </lineage>
</organism>
<evidence type="ECO:0000313" key="1">
    <source>
        <dbReference type="EMBL" id="VEB52708.1"/>
    </source>
</evidence>
<proteinExistence type="predicted"/>
<protein>
    <submittedName>
        <fullName evidence="1">Uncharacterized protein</fullName>
    </submittedName>
</protein>